<dbReference type="SUPFAM" id="SSF54637">
    <property type="entry name" value="Thioesterase/thiol ester dehydrase-isomerase"/>
    <property type="match status" value="1"/>
</dbReference>
<dbReference type="EMBL" id="CP030239">
    <property type="protein sequence ID" value="AWX92291.1"/>
    <property type="molecule type" value="Genomic_DNA"/>
</dbReference>
<feature type="compositionally biased region" description="Basic and acidic residues" evidence="1">
    <location>
        <begin position="45"/>
        <end position="56"/>
    </location>
</feature>
<feature type="region of interest" description="Disordered" evidence="1">
    <location>
        <begin position="36"/>
        <end position="87"/>
    </location>
</feature>
<reference evidence="2 3" key="1">
    <citation type="submission" date="2018-06" db="EMBL/GenBank/DDBJ databases">
        <title>Complete genome sequence of Paracoccus mutanolyticus strain RSP-02 isolated from cellulosic waste.</title>
        <authorList>
            <person name="Amrutha R.N."/>
            <person name="Shrivastav A."/>
            <person name="Buddana S.K."/>
            <person name="Deshpande U."/>
            <person name="Prakasham R.S."/>
        </authorList>
    </citation>
    <scope>NUCLEOTIDE SEQUENCE [LARGE SCALE GENOMIC DNA]</scope>
    <source>
        <strain evidence="2 3">RSP-02</strain>
    </source>
</reference>
<dbReference type="Proteomes" id="UP000249922">
    <property type="component" value="Chromosome"/>
</dbReference>
<gene>
    <name evidence="2" type="ORF">DPM13_00550</name>
</gene>
<sequence length="87" mass="9615">MHLVNSTFDELQPGDSAELRRLITPDDLYVFAAASGNYNPMPGRKTAEGRVRKIESDSGEQLDDQAKAGIEEPQRSCRKQDGRPKPG</sequence>
<keyword evidence="3" id="KW-1185">Reference proteome</keyword>
<name>A0ABM6WNT7_9RHOB</name>
<feature type="compositionally biased region" description="Basic and acidic residues" evidence="1">
    <location>
        <begin position="64"/>
        <end position="87"/>
    </location>
</feature>
<evidence type="ECO:0000313" key="3">
    <source>
        <dbReference type="Proteomes" id="UP000249922"/>
    </source>
</evidence>
<dbReference type="Gene3D" id="3.10.129.10">
    <property type="entry name" value="Hotdog Thioesterase"/>
    <property type="match status" value="1"/>
</dbReference>
<organism evidence="2 3">
    <name type="scientific">Paracoccus mutanolyticus</name>
    <dbReference type="NCBI Taxonomy" id="1499308"/>
    <lineage>
        <taxon>Bacteria</taxon>
        <taxon>Pseudomonadati</taxon>
        <taxon>Pseudomonadota</taxon>
        <taxon>Alphaproteobacteria</taxon>
        <taxon>Rhodobacterales</taxon>
        <taxon>Paracoccaceae</taxon>
        <taxon>Paracoccus</taxon>
    </lineage>
</organism>
<dbReference type="RefSeq" id="WP_112887243.1">
    <property type="nucleotide sequence ID" value="NZ_CP030239.1"/>
</dbReference>
<evidence type="ECO:0000313" key="2">
    <source>
        <dbReference type="EMBL" id="AWX92291.1"/>
    </source>
</evidence>
<dbReference type="InterPro" id="IPR029069">
    <property type="entry name" value="HotDog_dom_sf"/>
</dbReference>
<proteinExistence type="predicted"/>
<accession>A0ABM6WNT7</accession>
<evidence type="ECO:0000256" key="1">
    <source>
        <dbReference type="SAM" id="MobiDB-lite"/>
    </source>
</evidence>
<protein>
    <submittedName>
        <fullName evidence="2">Uncharacterized protein</fullName>
    </submittedName>
</protein>